<dbReference type="Proteomes" id="UP000001982">
    <property type="component" value="Chromosome"/>
</dbReference>
<dbReference type="HOGENOM" id="CLU_3084676_0_0_6"/>
<reference evidence="2 3" key="1">
    <citation type="submission" date="2006-03" db="EMBL/GenBank/DDBJ databases">
        <title>Complete sequence of Shewanella denitrificans OS217.</title>
        <authorList>
            <consortium name="US DOE Joint Genome Institute"/>
            <person name="Copeland A."/>
            <person name="Lucas S."/>
            <person name="Lapidus A."/>
            <person name="Barry K."/>
            <person name="Detter J.C."/>
            <person name="Glavina del Rio T."/>
            <person name="Hammon N."/>
            <person name="Israni S."/>
            <person name="Dalin E."/>
            <person name="Tice H."/>
            <person name="Pitluck S."/>
            <person name="Brettin T."/>
            <person name="Bruce D."/>
            <person name="Han C."/>
            <person name="Tapia R."/>
            <person name="Gilna P."/>
            <person name="Kiss H."/>
            <person name="Schmutz J."/>
            <person name="Larimer F."/>
            <person name="Land M."/>
            <person name="Hauser L."/>
            <person name="Kyrpides N."/>
            <person name="Lykidis A."/>
            <person name="Richardson P."/>
        </authorList>
    </citation>
    <scope>NUCLEOTIDE SEQUENCE [LARGE SCALE GENOMIC DNA]</scope>
    <source>
        <strain evidence="3">OS217 / ATCC BAA-1090 / DSM 15013</strain>
    </source>
</reference>
<dbReference type="AlphaFoldDB" id="Q12L47"/>
<keyword evidence="3" id="KW-1185">Reference proteome</keyword>
<protein>
    <recommendedName>
        <fullName evidence="4">Small highly charged protein</fullName>
    </recommendedName>
</protein>
<gene>
    <name evidence="2" type="ordered locus">Sden_2550</name>
</gene>
<sequence>MSHTFEFDDDATPWGDNIKEKQKTKRVKQRRRDNKRRFVDDNASMDFVPAKWK</sequence>
<dbReference type="RefSeq" id="WP_011496980.1">
    <property type="nucleotide sequence ID" value="NC_007954.1"/>
</dbReference>
<evidence type="ECO:0000313" key="3">
    <source>
        <dbReference type="Proteomes" id="UP000001982"/>
    </source>
</evidence>
<evidence type="ECO:0008006" key="4">
    <source>
        <dbReference type="Google" id="ProtNLM"/>
    </source>
</evidence>
<name>Q12L47_SHEDO</name>
<dbReference type="EMBL" id="CP000302">
    <property type="protein sequence ID" value="ABE55829.1"/>
    <property type="molecule type" value="Genomic_DNA"/>
</dbReference>
<dbReference type="STRING" id="318161.Sden_2550"/>
<evidence type="ECO:0000313" key="2">
    <source>
        <dbReference type="EMBL" id="ABE55829.1"/>
    </source>
</evidence>
<evidence type="ECO:0000256" key="1">
    <source>
        <dbReference type="SAM" id="MobiDB-lite"/>
    </source>
</evidence>
<dbReference type="eggNOG" id="ENOG5031AN8">
    <property type="taxonomic scope" value="Bacteria"/>
</dbReference>
<feature type="compositionally biased region" description="Basic residues" evidence="1">
    <location>
        <begin position="22"/>
        <end position="35"/>
    </location>
</feature>
<proteinExistence type="predicted"/>
<organism evidence="2 3">
    <name type="scientific">Shewanella denitrificans (strain OS217 / ATCC BAA-1090 / DSM 15013)</name>
    <dbReference type="NCBI Taxonomy" id="318161"/>
    <lineage>
        <taxon>Bacteria</taxon>
        <taxon>Pseudomonadati</taxon>
        <taxon>Pseudomonadota</taxon>
        <taxon>Gammaproteobacteria</taxon>
        <taxon>Alteromonadales</taxon>
        <taxon>Shewanellaceae</taxon>
        <taxon>Shewanella</taxon>
    </lineage>
</organism>
<feature type="region of interest" description="Disordered" evidence="1">
    <location>
        <begin position="1"/>
        <end position="40"/>
    </location>
</feature>
<dbReference type="KEGG" id="sdn:Sden_2550"/>
<accession>Q12L47</accession>